<dbReference type="Gene3D" id="2.40.440.10">
    <property type="entry name" value="L,D-transpeptidase catalytic domain-like"/>
    <property type="match status" value="1"/>
</dbReference>
<feature type="active site" description="Proton donor/acceptor" evidence="6">
    <location>
        <position position="419"/>
    </location>
</feature>
<dbReference type="PROSITE" id="PS52029">
    <property type="entry name" value="LD_TPASE"/>
    <property type="match status" value="1"/>
</dbReference>
<keyword evidence="9" id="KW-1185">Reference proteome</keyword>
<comment type="caution">
    <text evidence="8">The sequence shown here is derived from an EMBL/GenBank/DDBJ whole genome shotgun (WGS) entry which is preliminary data.</text>
</comment>
<reference evidence="8 9" key="1">
    <citation type="journal article" date="2015" name="Genome Announc.">
        <title>Expanding the biotechnology potential of lactobacilli through comparative genomics of 213 strains and associated genera.</title>
        <authorList>
            <person name="Sun Z."/>
            <person name="Harris H.M."/>
            <person name="McCann A."/>
            <person name="Guo C."/>
            <person name="Argimon S."/>
            <person name="Zhang W."/>
            <person name="Yang X."/>
            <person name="Jeffery I.B."/>
            <person name="Cooney J.C."/>
            <person name="Kagawa T.F."/>
            <person name="Liu W."/>
            <person name="Song Y."/>
            <person name="Salvetti E."/>
            <person name="Wrobel A."/>
            <person name="Rasinkangas P."/>
            <person name="Parkhill J."/>
            <person name="Rea M.C."/>
            <person name="O'Sullivan O."/>
            <person name="Ritari J."/>
            <person name="Douillard F.P."/>
            <person name="Paul Ross R."/>
            <person name="Yang R."/>
            <person name="Briner A.E."/>
            <person name="Felis G.E."/>
            <person name="de Vos W.M."/>
            <person name="Barrangou R."/>
            <person name="Klaenhammer T.R."/>
            <person name="Caufield P.W."/>
            <person name="Cui Y."/>
            <person name="Zhang H."/>
            <person name="O'Toole P.W."/>
        </authorList>
    </citation>
    <scope>NUCLEOTIDE SEQUENCE [LARGE SCALE GENOMIC DNA]</scope>
    <source>
        <strain evidence="8 9">DSM 19519</strain>
    </source>
</reference>
<dbReference type="GO" id="GO:0071555">
    <property type="term" value="P:cell wall organization"/>
    <property type="evidence" value="ECO:0007669"/>
    <property type="project" value="UniProtKB-UniRule"/>
</dbReference>
<evidence type="ECO:0000256" key="3">
    <source>
        <dbReference type="ARBA" id="ARBA00022960"/>
    </source>
</evidence>
<proteinExistence type="predicted"/>
<dbReference type="Gene3D" id="3.10.20.800">
    <property type="match status" value="1"/>
</dbReference>
<gene>
    <name evidence="8" type="ORF">FC92_GL000912</name>
</gene>
<sequence length="464" mass="51341">MVKIKHKVALTVGGIVVFLIAAVLGGYTYYRSTHFNKNIQINGVSVGGLNEKSALAQLKSEKIDNNVYLNGKLLLEGKKTSSGFTQKDLSKIRQLLKKQWTFLPESRKISYQITPSNVSNYRTNVIKPKLKQLLDKKNSKLTAAVDSHAVLRYGKITYTASKKGNQYNVAKILTAYDKQKNQPTTNIKKFVIQPVTSSSNQVKKQKEKLETLAKRTVVYKVQQTNYTLAAKDVINQATYIGDKYQISQDGIVNEINDINNKQATLQKSISFKTHAGDTVNVPGGTYGWALKTSDSYETISAAFINNKSEVDAASDIYGVGYLTYGTGYDNLTNDGIGTTYAEISIQDQRAWFYIDGKEVYTTNIVTGKHSTNEDTPTGVWYIMYKQSPATLEGSEVGNANYSVKVNYWAQFTSSGCGFHDASWRTDWSSTAYLTNGSGGCANTPSANMESVYNSLSQKEAVVVY</sequence>
<dbReference type="InterPro" id="IPR038063">
    <property type="entry name" value="Transpep_catalytic_dom"/>
</dbReference>
<evidence type="ECO:0000313" key="8">
    <source>
        <dbReference type="EMBL" id="KRL06284.1"/>
    </source>
</evidence>
<evidence type="ECO:0000256" key="6">
    <source>
        <dbReference type="PROSITE-ProRule" id="PRU01373"/>
    </source>
</evidence>
<dbReference type="PANTHER" id="PTHR30582:SF33">
    <property type="entry name" value="EXPORTED PROTEIN"/>
    <property type="match status" value="1"/>
</dbReference>
<dbReference type="SUPFAM" id="SSF141523">
    <property type="entry name" value="L,D-transpeptidase catalytic domain-like"/>
    <property type="match status" value="1"/>
</dbReference>
<evidence type="ECO:0000313" key="9">
    <source>
        <dbReference type="Proteomes" id="UP000051448"/>
    </source>
</evidence>
<dbReference type="EMBL" id="AZDX01000027">
    <property type="protein sequence ID" value="KRL06284.1"/>
    <property type="molecule type" value="Genomic_DNA"/>
</dbReference>
<dbReference type="Pfam" id="PF03734">
    <property type="entry name" value="YkuD"/>
    <property type="match status" value="1"/>
</dbReference>
<dbReference type="InterPro" id="IPR038054">
    <property type="entry name" value="LD_TPept-like_central_sf"/>
</dbReference>
<name>A0A0R1ME43_9LACO</name>
<feature type="domain" description="L,D-TPase catalytic" evidence="7">
    <location>
        <begin position="339"/>
        <end position="464"/>
    </location>
</feature>
<evidence type="ECO:0000256" key="5">
    <source>
        <dbReference type="ARBA" id="ARBA00023316"/>
    </source>
</evidence>
<evidence type="ECO:0000256" key="2">
    <source>
        <dbReference type="ARBA" id="ARBA00022679"/>
    </source>
</evidence>
<dbReference type="GO" id="GO:0071972">
    <property type="term" value="F:peptidoglycan L,D-transpeptidase activity"/>
    <property type="evidence" value="ECO:0007669"/>
    <property type="project" value="TreeGrafter"/>
</dbReference>
<organism evidence="8 9">
    <name type="scientific">Liquorilactobacillus hordei DSM 19519</name>
    <dbReference type="NCBI Taxonomy" id="1423759"/>
    <lineage>
        <taxon>Bacteria</taxon>
        <taxon>Bacillati</taxon>
        <taxon>Bacillota</taxon>
        <taxon>Bacilli</taxon>
        <taxon>Lactobacillales</taxon>
        <taxon>Lactobacillaceae</taxon>
        <taxon>Liquorilactobacillus</taxon>
    </lineage>
</organism>
<dbReference type="PATRIC" id="fig|1423759.3.peg.965"/>
<dbReference type="RefSeq" id="WP_233419166.1">
    <property type="nucleotide sequence ID" value="NZ_AZDX01000027.1"/>
</dbReference>
<evidence type="ECO:0000256" key="1">
    <source>
        <dbReference type="ARBA" id="ARBA00004752"/>
    </source>
</evidence>
<comment type="pathway">
    <text evidence="1 6">Cell wall biogenesis; peptidoglycan biosynthesis.</text>
</comment>
<evidence type="ECO:0000259" key="7">
    <source>
        <dbReference type="PROSITE" id="PS52029"/>
    </source>
</evidence>
<protein>
    <submittedName>
        <fullName evidence="8">ErfK YbiS YcfS YnhG family protein</fullName>
    </submittedName>
</protein>
<evidence type="ECO:0000256" key="4">
    <source>
        <dbReference type="ARBA" id="ARBA00022984"/>
    </source>
</evidence>
<dbReference type="GO" id="GO:0016740">
    <property type="term" value="F:transferase activity"/>
    <property type="evidence" value="ECO:0007669"/>
    <property type="project" value="UniProtKB-KW"/>
</dbReference>
<dbReference type="UniPathway" id="UPA00219"/>
<dbReference type="AlphaFoldDB" id="A0A0R1ME43"/>
<keyword evidence="2" id="KW-0808">Transferase</keyword>
<feature type="active site" description="Nucleophile" evidence="6">
    <location>
        <position position="440"/>
    </location>
</feature>
<dbReference type="Proteomes" id="UP000051448">
    <property type="component" value="Unassembled WGS sequence"/>
</dbReference>
<dbReference type="InterPro" id="IPR005490">
    <property type="entry name" value="LD_TPept_cat_dom"/>
</dbReference>
<accession>A0A0R1ME43</accession>
<dbReference type="STRING" id="1423759.FC92_GL000912"/>
<dbReference type="GO" id="GO:0018104">
    <property type="term" value="P:peptidoglycan-protein cross-linking"/>
    <property type="evidence" value="ECO:0007669"/>
    <property type="project" value="TreeGrafter"/>
</dbReference>
<dbReference type="GO" id="GO:0008360">
    <property type="term" value="P:regulation of cell shape"/>
    <property type="evidence" value="ECO:0007669"/>
    <property type="project" value="UniProtKB-UniRule"/>
</dbReference>
<dbReference type="PANTHER" id="PTHR30582">
    <property type="entry name" value="L,D-TRANSPEPTIDASE"/>
    <property type="match status" value="1"/>
</dbReference>
<keyword evidence="4 6" id="KW-0573">Peptidoglycan synthesis</keyword>
<dbReference type="InterPro" id="IPR050979">
    <property type="entry name" value="LD-transpeptidase"/>
</dbReference>
<keyword evidence="3 6" id="KW-0133">Cell shape</keyword>
<dbReference type="GO" id="GO:0005576">
    <property type="term" value="C:extracellular region"/>
    <property type="evidence" value="ECO:0007669"/>
    <property type="project" value="TreeGrafter"/>
</dbReference>
<keyword evidence="5 6" id="KW-0961">Cell wall biogenesis/degradation</keyword>
<dbReference type="CDD" id="cd16913">
    <property type="entry name" value="YkuD_like"/>
    <property type="match status" value="1"/>
</dbReference>
<dbReference type="SUPFAM" id="SSF143985">
    <property type="entry name" value="L,D-transpeptidase pre-catalytic domain-like"/>
    <property type="match status" value="1"/>
</dbReference>